<keyword evidence="1" id="KW-0479">Metal-binding</keyword>
<dbReference type="GO" id="GO:0004051">
    <property type="term" value="F:arachidonate 5-lipoxygenase activity"/>
    <property type="evidence" value="ECO:0007669"/>
    <property type="project" value="UniProtKB-EC"/>
</dbReference>
<keyword evidence="6" id="KW-1185">Reference proteome</keyword>
<dbReference type="GO" id="GO:0034440">
    <property type="term" value="P:lipid oxidation"/>
    <property type="evidence" value="ECO:0007669"/>
    <property type="project" value="InterPro"/>
</dbReference>
<dbReference type="EC" id="1.13.11.34" evidence="5"/>
<dbReference type="PANTHER" id="PTHR11771">
    <property type="entry name" value="LIPOXYGENASE"/>
    <property type="match status" value="1"/>
</dbReference>
<protein>
    <submittedName>
        <fullName evidence="5">ALOX5</fullName>
        <ecNumber evidence="5">1.13.11.34</ecNumber>
    </submittedName>
</protein>
<evidence type="ECO:0000256" key="3">
    <source>
        <dbReference type="ARBA" id="ARBA00023002"/>
    </source>
</evidence>
<dbReference type="InterPro" id="IPR036226">
    <property type="entry name" value="LipOase_C_sf"/>
</dbReference>
<dbReference type="AlphaFoldDB" id="A0A8S3RPY6"/>
<evidence type="ECO:0000313" key="5">
    <source>
        <dbReference type="EMBL" id="CAG2207080.1"/>
    </source>
</evidence>
<dbReference type="GO" id="GO:0046872">
    <property type="term" value="F:metal ion binding"/>
    <property type="evidence" value="ECO:0007669"/>
    <property type="project" value="UniProtKB-KW"/>
</dbReference>
<dbReference type="Pfam" id="PF00305">
    <property type="entry name" value="Lipoxygenase"/>
    <property type="match status" value="2"/>
</dbReference>
<dbReference type="InterPro" id="IPR013819">
    <property type="entry name" value="LipOase_C"/>
</dbReference>
<keyword evidence="3 5" id="KW-0560">Oxidoreductase</keyword>
<evidence type="ECO:0000256" key="1">
    <source>
        <dbReference type="ARBA" id="ARBA00022723"/>
    </source>
</evidence>
<dbReference type="EMBL" id="CAJPWZ010001070">
    <property type="protein sequence ID" value="CAG2207080.1"/>
    <property type="molecule type" value="Genomic_DNA"/>
</dbReference>
<evidence type="ECO:0000259" key="4">
    <source>
        <dbReference type="PROSITE" id="PS51393"/>
    </source>
</evidence>
<evidence type="ECO:0000256" key="2">
    <source>
        <dbReference type="ARBA" id="ARBA00022964"/>
    </source>
</evidence>
<dbReference type="SUPFAM" id="SSF48484">
    <property type="entry name" value="Lipoxigenase"/>
    <property type="match status" value="1"/>
</dbReference>
<feature type="domain" description="Lipoxygenase" evidence="4">
    <location>
        <begin position="88"/>
        <end position="181"/>
    </location>
</feature>
<dbReference type="InterPro" id="IPR000907">
    <property type="entry name" value="LipOase"/>
</dbReference>
<proteinExistence type="predicted"/>
<dbReference type="PROSITE" id="PS51393">
    <property type="entry name" value="LIPOXYGENASE_3"/>
    <property type="match status" value="1"/>
</dbReference>
<dbReference type="Proteomes" id="UP000683360">
    <property type="component" value="Unassembled WGS sequence"/>
</dbReference>
<name>A0A8S3RPY6_MYTED</name>
<dbReference type="Gene3D" id="1.20.245.10">
    <property type="entry name" value="Lipoxygenase-1, Domain 5"/>
    <property type="match status" value="2"/>
</dbReference>
<gene>
    <name evidence="5" type="ORF">MEDL_21386</name>
</gene>
<sequence length="181" mass="20450">MYLQLTGDGGVNQVNIPGFFYAEDGLRLYNAIHNYVEQYVQHYYSGVDDNDIRNRLLGDFEIQAFYTELVKPRAYQNGGIGMQALVEEQAVLNCLPSVRETFDIMTNFTLLSQETTQPLGQSEVQLIEDPNAVTILNQFRADLAEIEREINARNQAIIAGNQNFVPYTRLLPSNIPNSIAI</sequence>
<keyword evidence="2" id="KW-0223">Dioxygenase</keyword>
<accession>A0A8S3RPY6</accession>
<comment type="caution">
    <text evidence="5">The sequence shown here is derived from an EMBL/GenBank/DDBJ whole genome shotgun (WGS) entry which is preliminary data.</text>
</comment>
<reference evidence="5" key="1">
    <citation type="submission" date="2021-03" db="EMBL/GenBank/DDBJ databases">
        <authorList>
            <person name="Bekaert M."/>
        </authorList>
    </citation>
    <scope>NUCLEOTIDE SEQUENCE</scope>
</reference>
<organism evidence="5 6">
    <name type="scientific">Mytilus edulis</name>
    <name type="common">Blue mussel</name>
    <dbReference type="NCBI Taxonomy" id="6550"/>
    <lineage>
        <taxon>Eukaryota</taxon>
        <taxon>Metazoa</taxon>
        <taxon>Spiralia</taxon>
        <taxon>Lophotrochozoa</taxon>
        <taxon>Mollusca</taxon>
        <taxon>Bivalvia</taxon>
        <taxon>Autobranchia</taxon>
        <taxon>Pteriomorphia</taxon>
        <taxon>Mytilida</taxon>
        <taxon>Mytiloidea</taxon>
        <taxon>Mytilidae</taxon>
        <taxon>Mytilinae</taxon>
        <taxon>Mytilus</taxon>
    </lineage>
</organism>
<evidence type="ECO:0000313" key="6">
    <source>
        <dbReference type="Proteomes" id="UP000683360"/>
    </source>
</evidence>
<dbReference type="OrthoDB" id="407298at2759"/>